<dbReference type="PROSITE" id="PS00141">
    <property type="entry name" value="ASP_PROTEASE"/>
    <property type="match status" value="2"/>
</dbReference>
<dbReference type="SUPFAM" id="SSF47862">
    <property type="entry name" value="Saposin"/>
    <property type="match status" value="1"/>
</dbReference>
<dbReference type="AlphaFoldDB" id="A0AAD3HIE9"/>
<dbReference type="InterPro" id="IPR001969">
    <property type="entry name" value="Aspartic_peptidase_AS"/>
</dbReference>
<dbReference type="Gene3D" id="2.40.70.10">
    <property type="entry name" value="Acid Proteases"/>
    <property type="match status" value="2"/>
</dbReference>
<dbReference type="EMBL" id="BMAR01000002">
    <property type="protein sequence ID" value="GFR41721.1"/>
    <property type="molecule type" value="Genomic_DNA"/>
</dbReference>
<keyword evidence="13" id="KW-1185">Reference proteome</keyword>
<dbReference type="InterPro" id="IPR021109">
    <property type="entry name" value="Peptidase_aspartic_dom_sf"/>
</dbReference>
<feature type="signal peptide" evidence="9">
    <location>
        <begin position="1"/>
        <end position="26"/>
    </location>
</feature>
<feature type="disulfide bond" evidence="7">
    <location>
        <begin position="264"/>
        <end position="268"/>
    </location>
</feature>
<dbReference type="InterPro" id="IPR001461">
    <property type="entry name" value="Aspartic_peptidase_A1"/>
</dbReference>
<evidence type="ECO:0000313" key="13">
    <source>
        <dbReference type="Proteomes" id="UP001054857"/>
    </source>
</evidence>
<dbReference type="GO" id="GO:0004190">
    <property type="term" value="F:aspartic-type endopeptidase activity"/>
    <property type="evidence" value="ECO:0007669"/>
    <property type="project" value="UniProtKB-KW"/>
</dbReference>
<feature type="disulfide bond" evidence="7">
    <location>
        <begin position="100"/>
        <end position="107"/>
    </location>
</feature>
<dbReference type="FunFam" id="2.40.70.10:FF:000115">
    <property type="entry name" value="Lysosomal aspartic protease"/>
    <property type="match status" value="1"/>
</dbReference>
<dbReference type="PANTHER" id="PTHR47966:SF51">
    <property type="entry name" value="BETA-SITE APP-CLEAVING ENZYME, ISOFORM A-RELATED"/>
    <property type="match status" value="1"/>
</dbReference>
<accession>A0AAD3HIE9</accession>
<evidence type="ECO:0000256" key="8">
    <source>
        <dbReference type="RuleBase" id="RU000454"/>
    </source>
</evidence>
<evidence type="ECO:0000256" key="2">
    <source>
        <dbReference type="ARBA" id="ARBA00022670"/>
    </source>
</evidence>
<dbReference type="Pfam" id="PF00026">
    <property type="entry name" value="Asp"/>
    <property type="match status" value="2"/>
</dbReference>
<feature type="active site" evidence="6">
    <location>
        <position position="273"/>
    </location>
</feature>
<dbReference type="Gene3D" id="1.10.225.10">
    <property type="entry name" value="Saposin-like"/>
    <property type="match status" value="1"/>
</dbReference>
<evidence type="ECO:0000256" key="4">
    <source>
        <dbReference type="ARBA" id="ARBA00022801"/>
    </source>
</evidence>
<evidence type="ECO:0000256" key="1">
    <source>
        <dbReference type="ARBA" id="ARBA00007447"/>
    </source>
</evidence>
<evidence type="ECO:0000256" key="9">
    <source>
        <dbReference type="SAM" id="SignalP"/>
    </source>
</evidence>
<evidence type="ECO:0000256" key="3">
    <source>
        <dbReference type="ARBA" id="ARBA00022750"/>
    </source>
</evidence>
<reference evidence="12 13" key="1">
    <citation type="journal article" date="2021" name="Sci. Rep.">
        <title>Genome sequencing of the multicellular alga Astrephomene provides insights into convergent evolution of germ-soma differentiation.</title>
        <authorList>
            <person name="Yamashita S."/>
            <person name="Yamamoto K."/>
            <person name="Matsuzaki R."/>
            <person name="Suzuki S."/>
            <person name="Yamaguchi H."/>
            <person name="Hirooka S."/>
            <person name="Minakuchi Y."/>
            <person name="Miyagishima S."/>
            <person name="Kawachi M."/>
            <person name="Toyoda A."/>
            <person name="Nozaki H."/>
        </authorList>
    </citation>
    <scope>NUCLEOTIDE SEQUENCE [LARGE SCALE GENOMIC DNA]</scope>
    <source>
        <strain evidence="12 13">NIES-4017</strain>
    </source>
</reference>
<keyword evidence="5 7" id="KW-1015">Disulfide bond</keyword>
<keyword evidence="4 8" id="KW-0378">Hydrolase</keyword>
<feature type="domain" description="Peptidase A1" evidence="11">
    <location>
        <begin position="69"/>
        <end position="556"/>
    </location>
</feature>
<dbReference type="Proteomes" id="UP001054857">
    <property type="component" value="Unassembled WGS sequence"/>
</dbReference>
<keyword evidence="2 8" id="KW-0645">Protease</keyword>
<dbReference type="SUPFAM" id="SSF50630">
    <property type="entry name" value="Acid proteases"/>
    <property type="match status" value="1"/>
</dbReference>
<dbReference type="InterPro" id="IPR008139">
    <property type="entry name" value="SaposinB_dom"/>
</dbReference>
<evidence type="ECO:0000256" key="7">
    <source>
        <dbReference type="PIRSR" id="PIRSR601461-2"/>
    </source>
</evidence>
<dbReference type="PANTHER" id="PTHR47966">
    <property type="entry name" value="BETA-SITE APP-CLEAVING ENZYME, ISOFORM A-RELATED"/>
    <property type="match status" value="1"/>
</dbReference>
<evidence type="ECO:0000313" key="12">
    <source>
        <dbReference type="EMBL" id="GFR41721.1"/>
    </source>
</evidence>
<evidence type="ECO:0000259" key="11">
    <source>
        <dbReference type="PROSITE" id="PS51767"/>
    </source>
</evidence>
<sequence length="559" mass="59166">MARSRSVLLLMVATAALIIPLRLSSAGEVHRVQLKKRSPSIDGRPRPYLGALLGADGDVPLHNFMDAQYYGEISLGTPKQYFQVIFDTGSANLWVPSSKCALFNIACRLHRKYNSARSSTYKPNGTEFSIQYGTGSLDGFISQDVLGWGGLEVVDQGFAEAVNEPGLTFVAAKFDGILGMGFPAISVKGVVPPFTRLVEDGALAAPLFSFWLNRDPDAPVGGELVLGGVDPAHFTGDHTWVDVTRRGYWQFQMDGIAVGSKQLCAEGCAAIADTGTSLIAGPEEEVAQLNAAIGATSALSAQCRQLVRDYLPQILAALQHMPLDQVCASIGLCSSSNPGANNQEARQKEQQDVVLHSSRRLLAREQQQQALHEVRASSKDAGFAAAAALKARLEEVVNARGGLGAALGSSNNNKEEKVQMQQPGVGAGVGDSMVCSFCQTAVAYIRIALASNSTIEQIAEAVGTLCDQISFGGPSVVDCASLPTLPTLTLRIGGRSFPLSPRQYVLRVDAGGGEEQCVSGFMGLDVPAGPLWILGDIFLGAYHTVFDYGGNRVGFATAA</sequence>
<dbReference type="GO" id="GO:0006629">
    <property type="term" value="P:lipid metabolic process"/>
    <property type="evidence" value="ECO:0007669"/>
    <property type="project" value="InterPro"/>
</dbReference>
<dbReference type="GO" id="GO:0006508">
    <property type="term" value="P:proteolysis"/>
    <property type="evidence" value="ECO:0007669"/>
    <property type="project" value="UniProtKB-KW"/>
</dbReference>
<protein>
    <submittedName>
        <fullName evidence="12">Uncharacterized protein</fullName>
    </submittedName>
</protein>
<organism evidence="12 13">
    <name type="scientific">Astrephomene gubernaculifera</name>
    <dbReference type="NCBI Taxonomy" id="47775"/>
    <lineage>
        <taxon>Eukaryota</taxon>
        <taxon>Viridiplantae</taxon>
        <taxon>Chlorophyta</taxon>
        <taxon>core chlorophytes</taxon>
        <taxon>Chlorophyceae</taxon>
        <taxon>CS clade</taxon>
        <taxon>Chlamydomonadales</taxon>
        <taxon>Astrephomenaceae</taxon>
        <taxon>Astrephomene</taxon>
    </lineage>
</organism>
<evidence type="ECO:0000256" key="5">
    <source>
        <dbReference type="ARBA" id="ARBA00023157"/>
    </source>
</evidence>
<keyword evidence="3 8" id="KW-0064">Aspartyl protease</keyword>
<evidence type="ECO:0000256" key="6">
    <source>
        <dbReference type="PIRSR" id="PIRSR601461-1"/>
    </source>
</evidence>
<evidence type="ECO:0000259" key="10">
    <source>
        <dbReference type="PROSITE" id="PS50015"/>
    </source>
</evidence>
<dbReference type="PRINTS" id="PR00792">
    <property type="entry name" value="PEPSIN"/>
</dbReference>
<proteinExistence type="inferred from homology"/>
<dbReference type="InterPro" id="IPR033121">
    <property type="entry name" value="PEPTIDASE_A1"/>
</dbReference>
<feature type="active site" evidence="6">
    <location>
        <position position="87"/>
    </location>
</feature>
<keyword evidence="9" id="KW-0732">Signal</keyword>
<name>A0AAD3HIE9_9CHLO</name>
<dbReference type="PROSITE" id="PS50015">
    <property type="entry name" value="SAP_B"/>
    <property type="match status" value="1"/>
</dbReference>
<gene>
    <name evidence="12" type="ORF">Agub_g2472</name>
</gene>
<comment type="caution">
    <text evidence="12">The sequence shown here is derived from an EMBL/GenBank/DDBJ whole genome shotgun (WGS) entry which is preliminary data.</text>
</comment>
<comment type="similarity">
    <text evidence="1 8">Belongs to the peptidase A1 family.</text>
</comment>
<feature type="domain" description="Saposin B-type" evidence="10">
    <location>
        <begin position="298"/>
        <end position="337"/>
    </location>
</feature>
<feature type="chain" id="PRO_5042040522" evidence="9">
    <location>
        <begin position="27"/>
        <end position="559"/>
    </location>
</feature>
<dbReference type="PROSITE" id="PS51767">
    <property type="entry name" value="PEPTIDASE_A1"/>
    <property type="match status" value="1"/>
</dbReference>
<dbReference type="InterPro" id="IPR011001">
    <property type="entry name" value="Saposin-like"/>
</dbReference>